<dbReference type="EMBL" id="SEYY01001627">
    <property type="protein sequence ID" value="KAB7505195.1"/>
    <property type="molecule type" value="Genomic_DNA"/>
</dbReference>
<comment type="caution">
    <text evidence="1">The sequence shown here is derived from an EMBL/GenBank/DDBJ whole genome shotgun (WGS) entry which is preliminary data.</text>
</comment>
<organism evidence="1 2">
    <name type="scientific">Armadillidium nasatum</name>
    <dbReference type="NCBI Taxonomy" id="96803"/>
    <lineage>
        <taxon>Eukaryota</taxon>
        <taxon>Metazoa</taxon>
        <taxon>Ecdysozoa</taxon>
        <taxon>Arthropoda</taxon>
        <taxon>Crustacea</taxon>
        <taxon>Multicrustacea</taxon>
        <taxon>Malacostraca</taxon>
        <taxon>Eumalacostraca</taxon>
        <taxon>Peracarida</taxon>
        <taxon>Isopoda</taxon>
        <taxon>Oniscidea</taxon>
        <taxon>Crinocheta</taxon>
        <taxon>Armadillidiidae</taxon>
        <taxon>Armadillidium</taxon>
    </lineage>
</organism>
<proteinExistence type="predicted"/>
<evidence type="ECO:0000313" key="1">
    <source>
        <dbReference type="EMBL" id="KAB7505195.1"/>
    </source>
</evidence>
<keyword evidence="2" id="KW-1185">Reference proteome</keyword>
<name>A0A5N5TIP1_9CRUS</name>
<gene>
    <name evidence="1" type="ORF">Anas_03770</name>
</gene>
<dbReference type="AlphaFoldDB" id="A0A5N5TIP1"/>
<reference evidence="1 2" key="1">
    <citation type="journal article" date="2019" name="PLoS Biol.">
        <title>Sex chromosomes control vertical transmission of feminizing Wolbachia symbionts in an isopod.</title>
        <authorList>
            <person name="Becking T."/>
            <person name="Chebbi M.A."/>
            <person name="Giraud I."/>
            <person name="Moumen B."/>
            <person name="Laverre T."/>
            <person name="Caubet Y."/>
            <person name="Peccoud J."/>
            <person name="Gilbert C."/>
            <person name="Cordaux R."/>
        </authorList>
    </citation>
    <scope>NUCLEOTIDE SEQUENCE [LARGE SCALE GENOMIC DNA]</scope>
    <source>
        <strain evidence="1">ANa2</strain>
        <tissue evidence="1">Whole body excluding digestive tract and cuticle</tissue>
    </source>
</reference>
<evidence type="ECO:0000313" key="2">
    <source>
        <dbReference type="Proteomes" id="UP000326759"/>
    </source>
</evidence>
<protein>
    <submittedName>
        <fullName evidence="1">Uncharacterized protein</fullName>
    </submittedName>
</protein>
<feature type="non-terminal residue" evidence="1">
    <location>
        <position position="1"/>
    </location>
</feature>
<accession>A0A5N5TIP1</accession>
<dbReference type="Proteomes" id="UP000326759">
    <property type="component" value="Unassembled WGS sequence"/>
</dbReference>
<feature type="non-terminal residue" evidence="1">
    <location>
        <position position="161"/>
    </location>
</feature>
<sequence length="161" mass="17847">CAFLKSDLKADPRAQLEDFYIETGTEALPEEPISSSEPSEASTATKFKQNIGAITLKLGGGQMVLESEGHNSSIKFQISSLDHEEFPRITLEEFQLKLQSQKGNIQSMDVKPCSIRMRLNTEGVLKVTDTLVSFEDAQLPCHLEGRYTCLLPVQRISTLEG</sequence>